<evidence type="ECO:0000259" key="10">
    <source>
        <dbReference type="Pfam" id="PF03372"/>
    </source>
</evidence>
<dbReference type="PROSITE" id="PS51435">
    <property type="entry name" value="AP_NUCLEASE_F1_4"/>
    <property type="match status" value="1"/>
</dbReference>
<feature type="region of interest" description="Disordered" evidence="9">
    <location>
        <begin position="322"/>
        <end position="497"/>
    </location>
</feature>
<comment type="similarity">
    <text evidence="1 8">Belongs to the DNA repair enzymes AP/ExoA family.</text>
</comment>
<evidence type="ECO:0000256" key="3">
    <source>
        <dbReference type="ARBA" id="ARBA00022801"/>
    </source>
</evidence>
<feature type="active site" description="Proton donor/acceptor" evidence="5">
    <location>
        <position position="183"/>
    </location>
</feature>
<dbReference type="GO" id="GO:0003906">
    <property type="term" value="F:DNA-(apurinic or apyrimidinic site) endonuclease activity"/>
    <property type="evidence" value="ECO:0007669"/>
    <property type="project" value="TreeGrafter"/>
</dbReference>
<dbReference type="GO" id="GO:0008311">
    <property type="term" value="F:double-stranded DNA 3'-5' DNA exonuclease activity"/>
    <property type="evidence" value="ECO:0007669"/>
    <property type="project" value="TreeGrafter"/>
</dbReference>
<dbReference type="GO" id="GO:0046872">
    <property type="term" value="F:metal ion binding"/>
    <property type="evidence" value="ECO:0007669"/>
    <property type="project" value="UniProtKB-KW"/>
</dbReference>
<keyword evidence="2 6" id="KW-0479">Metal-binding</keyword>
<proteinExistence type="inferred from homology"/>
<dbReference type="AlphaFoldDB" id="A0A7S0WNY8"/>
<feature type="binding site" evidence="6">
    <location>
        <position position="61"/>
    </location>
    <ligand>
        <name>Mg(2+)</name>
        <dbReference type="ChEBI" id="CHEBI:18420"/>
        <label>1</label>
    </ligand>
</feature>
<feature type="compositionally biased region" description="Low complexity" evidence="9">
    <location>
        <begin position="450"/>
        <end position="459"/>
    </location>
</feature>
<keyword evidence="3" id="KW-0378">Hydrolase</keyword>
<dbReference type="PANTHER" id="PTHR22748">
    <property type="entry name" value="AP ENDONUCLEASE"/>
    <property type="match status" value="1"/>
</dbReference>
<dbReference type="InterPro" id="IPR005135">
    <property type="entry name" value="Endo/exonuclease/phosphatase"/>
</dbReference>
<accession>A0A7S0WNY8</accession>
<feature type="active site" evidence="5">
    <location>
        <position position="141"/>
    </location>
</feature>
<feature type="binding site" evidence="6">
    <location>
        <position position="279"/>
    </location>
    <ligand>
        <name>Mg(2+)</name>
        <dbReference type="ChEBI" id="CHEBI:18420"/>
        <label>1</label>
    </ligand>
</feature>
<feature type="compositionally biased region" description="Low complexity" evidence="9">
    <location>
        <begin position="397"/>
        <end position="412"/>
    </location>
</feature>
<gene>
    <name evidence="11" type="ORF">CLEI1391_LOCUS7132</name>
</gene>
<evidence type="ECO:0000256" key="7">
    <source>
        <dbReference type="PIRSR" id="PIRSR604808-3"/>
    </source>
</evidence>
<dbReference type="Pfam" id="PF03372">
    <property type="entry name" value="Exo_endo_phos"/>
    <property type="match status" value="1"/>
</dbReference>
<evidence type="ECO:0000256" key="1">
    <source>
        <dbReference type="ARBA" id="ARBA00007092"/>
    </source>
</evidence>
<keyword evidence="8" id="KW-0234">DNA repair</keyword>
<dbReference type="PANTHER" id="PTHR22748:SF4">
    <property type="entry name" value="DNA-(APURINIC OR APYRIMIDINIC SITE) ENDONUCLEASE 2"/>
    <property type="match status" value="1"/>
</dbReference>
<feature type="binding site" evidence="6">
    <location>
        <position position="183"/>
    </location>
    <ligand>
        <name>Mg(2+)</name>
        <dbReference type="ChEBI" id="CHEBI:18420"/>
        <label>1</label>
    </ligand>
</feature>
<dbReference type="EC" id="3.1.-.-" evidence="8"/>
<feature type="site" description="Transition state stabilizer" evidence="7">
    <location>
        <position position="185"/>
    </location>
</feature>
<feature type="domain" description="Endonuclease/exonuclease/phosphatase" evidence="10">
    <location>
        <begin position="23"/>
        <end position="280"/>
    </location>
</feature>
<feature type="site" description="Important for catalytic activity" evidence="7">
    <location>
        <position position="252"/>
    </location>
</feature>
<feature type="binding site" evidence="6">
    <location>
        <position position="185"/>
    </location>
    <ligand>
        <name>Mg(2+)</name>
        <dbReference type="ChEBI" id="CHEBI:18420"/>
        <label>1</label>
    </ligand>
</feature>
<dbReference type="Gene3D" id="3.60.10.10">
    <property type="entry name" value="Endonuclease/exonuclease/phosphatase"/>
    <property type="match status" value="1"/>
</dbReference>
<evidence type="ECO:0000256" key="2">
    <source>
        <dbReference type="ARBA" id="ARBA00022723"/>
    </source>
</evidence>
<keyword evidence="6" id="KW-0464">Manganese</keyword>
<dbReference type="GO" id="GO:0005634">
    <property type="term" value="C:nucleus"/>
    <property type="evidence" value="ECO:0007669"/>
    <property type="project" value="TreeGrafter"/>
</dbReference>
<sequence>MDGSAEKPLPVGSDGPGETFRLMCWNINGLAPTLPNIKLSKHKSLEGFFRDYQLSACCWQEIKLPEAKVTKEMACVPGYESFWATSRARLGYSGCTTWVVSPAWSPVSAQADCLGGGAEDIDQEGRVVITDCGAFVLLNVYAPNAGDHPERPRLAFKLRFLQALLEKMQQLSGSGQEVVLVGDLNIAAAAADVHPSFSFDGMYAAEELRLLHELMASYPDVWRKLHPEDTGCYTVWEERTNARAFNRGCRIDYVCVSPGLLPHVTSCEILTDLPPKWSDHAPLLLELRGLAPPAPHPPCPLSSSRNTRFNDPKQPSILAALRGSKQQGPGSSKAGKAGQTASKTAPAAAATLVAPERQPATGTVAAGTSSRPSPAQVTEGKEGQSAAASVAEGASMQLGSVQGEGSSQQGHQELGEDQGGKGCTTQEAPQEAGVSTQPPVPAAAAAGINKPGPSGTSASGPGGAGSKAGGKRGAAASKDEKAAKSQKSIKSFFGKKG</sequence>
<evidence type="ECO:0000256" key="8">
    <source>
        <dbReference type="RuleBase" id="RU362131"/>
    </source>
</evidence>
<dbReference type="InterPro" id="IPR036691">
    <property type="entry name" value="Endo/exonu/phosph_ase_sf"/>
</dbReference>
<comment type="cofactor">
    <cofactor evidence="6 8">
        <name>Mg(2+)</name>
        <dbReference type="ChEBI" id="CHEBI:18420"/>
    </cofactor>
    <cofactor evidence="6 8">
        <name>Mn(2+)</name>
        <dbReference type="ChEBI" id="CHEBI:29035"/>
    </cofactor>
    <text evidence="6 8">Probably binds two magnesium or manganese ions per subunit.</text>
</comment>
<feature type="binding site" evidence="6">
    <location>
        <position position="26"/>
    </location>
    <ligand>
        <name>Mg(2+)</name>
        <dbReference type="ChEBI" id="CHEBI:18420"/>
        <label>1</label>
    </ligand>
</feature>
<name>A0A7S0WNY8_9CHLO</name>
<evidence type="ECO:0000256" key="4">
    <source>
        <dbReference type="ARBA" id="ARBA00022842"/>
    </source>
</evidence>
<feature type="site" description="Interaction with DNA substrate" evidence="7">
    <location>
        <position position="280"/>
    </location>
</feature>
<dbReference type="NCBIfam" id="TIGR00633">
    <property type="entry name" value="xth"/>
    <property type="match status" value="1"/>
</dbReference>
<dbReference type="GO" id="GO:0008081">
    <property type="term" value="F:phosphoric diester hydrolase activity"/>
    <property type="evidence" value="ECO:0007669"/>
    <property type="project" value="TreeGrafter"/>
</dbReference>
<feature type="compositionally biased region" description="Polar residues" evidence="9">
    <location>
        <begin position="366"/>
        <end position="376"/>
    </location>
</feature>
<feature type="compositionally biased region" description="Low complexity" evidence="9">
    <location>
        <begin position="337"/>
        <end position="354"/>
    </location>
</feature>
<evidence type="ECO:0000256" key="9">
    <source>
        <dbReference type="SAM" id="MobiDB-lite"/>
    </source>
</evidence>
<organism evidence="11">
    <name type="scientific">Chlamydomonas leiostraca</name>
    <dbReference type="NCBI Taxonomy" id="1034604"/>
    <lineage>
        <taxon>Eukaryota</taxon>
        <taxon>Viridiplantae</taxon>
        <taxon>Chlorophyta</taxon>
        <taxon>core chlorophytes</taxon>
        <taxon>Chlorophyceae</taxon>
        <taxon>CS clade</taxon>
        <taxon>Chlamydomonadales</taxon>
        <taxon>Chlamydomonadaceae</taxon>
        <taxon>Chlamydomonas</taxon>
    </lineage>
</organism>
<evidence type="ECO:0000256" key="6">
    <source>
        <dbReference type="PIRSR" id="PIRSR604808-2"/>
    </source>
</evidence>
<feature type="binding site" evidence="6">
    <location>
        <position position="280"/>
    </location>
    <ligand>
        <name>Mg(2+)</name>
        <dbReference type="ChEBI" id="CHEBI:18420"/>
        <label>1</label>
    </ligand>
</feature>
<evidence type="ECO:0000313" key="11">
    <source>
        <dbReference type="EMBL" id="CAD8675856.1"/>
    </source>
</evidence>
<feature type="active site" description="Proton acceptor" evidence="5">
    <location>
        <position position="280"/>
    </location>
</feature>
<dbReference type="SUPFAM" id="SSF56219">
    <property type="entry name" value="DNase I-like"/>
    <property type="match status" value="1"/>
</dbReference>
<feature type="compositionally biased region" description="Polar residues" evidence="9">
    <location>
        <begin position="423"/>
        <end position="437"/>
    </location>
</feature>
<dbReference type="GO" id="GO:0006284">
    <property type="term" value="P:base-excision repair"/>
    <property type="evidence" value="ECO:0007669"/>
    <property type="project" value="TreeGrafter"/>
</dbReference>
<dbReference type="EMBL" id="HBFB01012602">
    <property type="protein sequence ID" value="CAD8675856.1"/>
    <property type="molecule type" value="Transcribed_RNA"/>
</dbReference>
<feature type="compositionally biased region" description="Gly residues" evidence="9">
    <location>
        <begin position="460"/>
        <end position="472"/>
    </location>
</feature>
<evidence type="ECO:0000256" key="5">
    <source>
        <dbReference type="PIRSR" id="PIRSR604808-1"/>
    </source>
</evidence>
<reference evidence="11" key="1">
    <citation type="submission" date="2021-01" db="EMBL/GenBank/DDBJ databases">
        <authorList>
            <person name="Corre E."/>
            <person name="Pelletier E."/>
            <person name="Niang G."/>
            <person name="Scheremetjew M."/>
            <person name="Finn R."/>
            <person name="Kale V."/>
            <person name="Holt S."/>
            <person name="Cochrane G."/>
            <person name="Meng A."/>
            <person name="Brown T."/>
            <person name="Cohen L."/>
        </authorList>
    </citation>
    <scope>NUCLEOTIDE SEQUENCE</scope>
    <source>
        <strain evidence="11">SAG 11-49</strain>
    </source>
</reference>
<keyword evidence="4 6" id="KW-0460">Magnesium</keyword>
<keyword evidence="8" id="KW-0227">DNA damage</keyword>
<protein>
    <recommendedName>
        <fullName evidence="8">DNA-(apurinic or apyrimidinic site) endonuclease</fullName>
        <ecNumber evidence="8">3.1.-.-</ecNumber>
    </recommendedName>
</protein>
<dbReference type="InterPro" id="IPR004808">
    <property type="entry name" value="AP_endonuc_1"/>
</dbReference>